<dbReference type="OrthoDB" id="9115306at2"/>
<dbReference type="RefSeq" id="WP_013422089.1">
    <property type="nucleotide sequence ID" value="NC_014666.1"/>
</dbReference>
<dbReference type="EMBL" id="CP002299">
    <property type="protein sequence ID" value="ADP78968.1"/>
    <property type="molecule type" value="Genomic_DNA"/>
</dbReference>
<dbReference type="eggNOG" id="ENOG50335XV">
    <property type="taxonomic scope" value="Bacteria"/>
</dbReference>
<organism evidence="1 2">
    <name type="scientific">Pseudofrankia inefficax (strain DSM 45817 / CECT 9037 / DDB 130130 / EuI1c)</name>
    <name type="common">Frankia inefficax</name>
    <dbReference type="NCBI Taxonomy" id="298654"/>
    <lineage>
        <taxon>Bacteria</taxon>
        <taxon>Bacillati</taxon>
        <taxon>Actinomycetota</taxon>
        <taxon>Actinomycetes</taxon>
        <taxon>Frankiales</taxon>
        <taxon>Frankiaceae</taxon>
        <taxon>Pseudofrankia</taxon>
    </lineage>
</organism>
<dbReference type="Proteomes" id="UP000002484">
    <property type="component" value="Chromosome"/>
</dbReference>
<sequence length="398" mass="43638">MRDIALYYPWTRVRDDTWLKAAALYWPRLAVLTPYDYPRGQESVTTRVLRDELDFLVEANPAPRANQLADDFLALISQQGDALVRRYGWLREFPGDPGNVLDHCFEENPLDDDRVGWVHLGKLRPELADRLTATGLGVLSDNRFWVGLHPRLAQVYLTALADRVARANDLATVTDQPSSYGALNGWTLETLARVLLTDDADERPATTVEDVAAMYAAVAIATVVPAGLGDVPVERIVRARRTLAVEFDAFRDHVETLTDQLGAMTSNEGPEFVRARLKLLVERDLRRSTADLERGLRQLGLEPARAVLGMTSLELPAAAAAVASGAGLPLAAGQAGLVAAQLIASSAHAHQQARDQRRGAAGYLLGLQEELNPTSVVDRVRRMFRRVSDPALPATRSA</sequence>
<evidence type="ECO:0000313" key="2">
    <source>
        <dbReference type="Proteomes" id="UP000002484"/>
    </source>
</evidence>
<dbReference type="AlphaFoldDB" id="E3IXF1"/>
<dbReference type="KEGG" id="fri:FraEuI1c_0892"/>
<dbReference type="InterPro" id="IPR046203">
    <property type="entry name" value="DUF6236"/>
</dbReference>
<dbReference type="InParanoid" id="E3IXF1"/>
<name>E3IXF1_PSEI1</name>
<protein>
    <submittedName>
        <fullName evidence="1">Uncharacterized protein</fullName>
    </submittedName>
</protein>
<accession>E3IXF1</accession>
<reference evidence="1 2" key="1">
    <citation type="submission" date="2010-10" db="EMBL/GenBank/DDBJ databases">
        <title>Complete sequence of Frankia sp. EuI1c.</title>
        <authorList>
            <consortium name="US DOE Joint Genome Institute"/>
            <person name="Lucas S."/>
            <person name="Copeland A."/>
            <person name="Lapidus A."/>
            <person name="Cheng J.-F."/>
            <person name="Bruce D."/>
            <person name="Goodwin L."/>
            <person name="Pitluck S."/>
            <person name="Chertkov O."/>
            <person name="Detter J.C."/>
            <person name="Han C."/>
            <person name="Tapia R."/>
            <person name="Land M."/>
            <person name="Hauser L."/>
            <person name="Jeffries C."/>
            <person name="Kyrpides N."/>
            <person name="Ivanova N."/>
            <person name="Mikhailova N."/>
            <person name="Beauchemin N."/>
            <person name="Sen A."/>
            <person name="Sur S.A."/>
            <person name="Gtari M."/>
            <person name="Wall L."/>
            <person name="Tisa L."/>
            <person name="Woyke T."/>
        </authorList>
    </citation>
    <scope>NUCLEOTIDE SEQUENCE [LARGE SCALE GENOMIC DNA]</scope>
    <source>
        <strain evidence="2">DSM 45817 / CECT 9037 / EuI1c</strain>
    </source>
</reference>
<keyword evidence="2" id="KW-1185">Reference proteome</keyword>
<gene>
    <name evidence="1" type="ordered locus">FraEuI1c_0892</name>
</gene>
<proteinExistence type="predicted"/>
<dbReference type="HOGENOM" id="CLU_682984_0_0_11"/>
<dbReference type="Pfam" id="PF19749">
    <property type="entry name" value="DUF6236"/>
    <property type="match status" value="1"/>
</dbReference>
<evidence type="ECO:0000313" key="1">
    <source>
        <dbReference type="EMBL" id="ADP78968.1"/>
    </source>
</evidence>